<evidence type="ECO:0000313" key="2">
    <source>
        <dbReference type="EMBL" id="GFH25561.1"/>
    </source>
</evidence>
<reference evidence="2 3" key="1">
    <citation type="submission" date="2020-02" db="EMBL/GenBank/DDBJ databases">
        <title>Draft genome sequence of Haematococcus lacustris strain NIES-144.</title>
        <authorList>
            <person name="Morimoto D."/>
            <person name="Nakagawa S."/>
            <person name="Yoshida T."/>
            <person name="Sawayama S."/>
        </authorList>
    </citation>
    <scope>NUCLEOTIDE SEQUENCE [LARGE SCALE GENOMIC DNA]</scope>
    <source>
        <strain evidence="2 3">NIES-144</strain>
    </source>
</reference>
<gene>
    <name evidence="2" type="ORF">HaLaN_23545</name>
</gene>
<dbReference type="PANTHER" id="PTHR21255">
    <property type="entry name" value="T-COMPLEX-ASSOCIATED-TESTIS-EXPRESSED 1/ DYNEIN LIGHT CHAIN"/>
    <property type="match status" value="1"/>
</dbReference>
<organism evidence="2 3">
    <name type="scientific">Haematococcus lacustris</name>
    <name type="common">Green alga</name>
    <name type="synonym">Haematococcus pluvialis</name>
    <dbReference type="NCBI Taxonomy" id="44745"/>
    <lineage>
        <taxon>Eukaryota</taxon>
        <taxon>Viridiplantae</taxon>
        <taxon>Chlorophyta</taxon>
        <taxon>core chlorophytes</taxon>
        <taxon>Chlorophyceae</taxon>
        <taxon>CS clade</taxon>
        <taxon>Chlamydomonadales</taxon>
        <taxon>Haematococcaceae</taxon>
        <taxon>Haematococcus</taxon>
    </lineage>
</organism>
<dbReference type="GO" id="GO:0045505">
    <property type="term" value="F:dynein intermediate chain binding"/>
    <property type="evidence" value="ECO:0007669"/>
    <property type="project" value="TreeGrafter"/>
</dbReference>
<proteinExistence type="predicted"/>
<dbReference type="GO" id="GO:0005868">
    <property type="term" value="C:cytoplasmic dynein complex"/>
    <property type="evidence" value="ECO:0007669"/>
    <property type="project" value="TreeGrafter"/>
</dbReference>
<dbReference type="PANTHER" id="PTHR21255:SF67">
    <property type="entry name" value="TCTEX1 DOMAIN-CONTAINING PROTEIN 2"/>
    <property type="match status" value="1"/>
</dbReference>
<evidence type="ECO:0000313" key="3">
    <source>
        <dbReference type="Proteomes" id="UP000485058"/>
    </source>
</evidence>
<dbReference type="Pfam" id="PF03645">
    <property type="entry name" value="Tctex-1"/>
    <property type="match status" value="1"/>
</dbReference>
<dbReference type="GO" id="GO:0007018">
    <property type="term" value="P:microtubule-based movement"/>
    <property type="evidence" value="ECO:0007669"/>
    <property type="project" value="TreeGrafter"/>
</dbReference>
<dbReference type="InterPro" id="IPR038586">
    <property type="entry name" value="Tctex-1-like_sf"/>
</dbReference>
<dbReference type="GO" id="GO:0005737">
    <property type="term" value="C:cytoplasm"/>
    <property type="evidence" value="ECO:0007669"/>
    <property type="project" value="TreeGrafter"/>
</dbReference>
<evidence type="ECO:0008006" key="4">
    <source>
        <dbReference type="Google" id="ProtNLM"/>
    </source>
</evidence>
<protein>
    <recommendedName>
        <fullName evidence="4">Tctex1 domain-containing protein 2</fullName>
    </recommendedName>
</protein>
<comment type="caution">
    <text evidence="2">The sequence shown here is derived from an EMBL/GenBank/DDBJ whole genome shotgun (WGS) entry which is preliminary data.</text>
</comment>
<dbReference type="EMBL" id="BLLF01002848">
    <property type="protein sequence ID" value="GFH25561.1"/>
    <property type="molecule type" value="Genomic_DNA"/>
</dbReference>
<dbReference type="Proteomes" id="UP000485058">
    <property type="component" value="Unassembled WGS sequence"/>
</dbReference>
<dbReference type="CDD" id="cd21459">
    <property type="entry name" value="DLC-like_TCTEX1D2"/>
    <property type="match status" value="1"/>
</dbReference>
<dbReference type="Gene3D" id="3.30.1140.40">
    <property type="entry name" value="Tctex-1"/>
    <property type="match status" value="1"/>
</dbReference>
<keyword evidence="3" id="KW-1185">Reference proteome</keyword>
<dbReference type="InterPro" id="IPR005334">
    <property type="entry name" value="Tctex-1-like"/>
</dbReference>
<sequence>MRATPGSALCQQATGWHDTSATSLERGMSKKCSIRLDYQDSRKSRRQACHGVLPPCFKSSLKSEHVRLRRLGRRLSGVIPLPLCCRAMTDGVTYAIEPDYKSKFKASRAKELIAGVLKARLTGASYHADNTSSWAREIADDIKQKLKEEGWSRYKFAVQVFIGEQRGEGVRRPCSAWPPPLACTCTDRTRAAAGGHPAQAPPRQASPRNPGHRP</sequence>
<accession>A0A699ZT88</accession>
<evidence type="ECO:0000256" key="1">
    <source>
        <dbReference type="SAM" id="MobiDB-lite"/>
    </source>
</evidence>
<feature type="region of interest" description="Disordered" evidence="1">
    <location>
        <begin position="188"/>
        <end position="214"/>
    </location>
</feature>
<dbReference type="AlphaFoldDB" id="A0A699ZT88"/>
<name>A0A699ZT88_HAELA</name>